<feature type="signal peptide" evidence="1">
    <location>
        <begin position="1"/>
        <end position="24"/>
    </location>
</feature>
<accession>A0A3S3SIG6</accession>
<gene>
    <name evidence="2" type="ORF">EM808_19725</name>
</gene>
<evidence type="ECO:0000313" key="3">
    <source>
        <dbReference type="Proteomes" id="UP000288024"/>
    </source>
</evidence>
<dbReference type="AlphaFoldDB" id="A0A3S3SIG6"/>
<evidence type="ECO:0008006" key="4">
    <source>
        <dbReference type="Google" id="ProtNLM"/>
    </source>
</evidence>
<proteinExistence type="predicted"/>
<dbReference type="PROSITE" id="PS51257">
    <property type="entry name" value="PROKAR_LIPOPROTEIN"/>
    <property type="match status" value="1"/>
</dbReference>
<dbReference type="Proteomes" id="UP000288024">
    <property type="component" value="Unassembled WGS sequence"/>
</dbReference>
<name>A0A3S3SIG6_9BACI</name>
<comment type="caution">
    <text evidence="2">The sequence shown here is derived from an EMBL/GenBank/DDBJ whole genome shotgun (WGS) entry which is preliminary data.</text>
</comment>
<evidence type="ECO:0000313" key="2">
    <source>
        <dbReference type="EMBL" id="RVT59525.1"/>
    </source>
</evidence>
<dbReference type="GeneID" id="87619092"/>
<reference evidence="2 3" key="1">
    <citation type="submission" date="2019-01" db="EMBL/GenBank/DDBJ databases">
        <title>Bacillus sp. M5HDSG1-1, whole genome shotgun sequence.</title>
        <authorList>
            <person name="Tuo L."/>
        </authorList>
    </citation>
    <scope>NUCLEOTIDE SEQUENCE [LARGE SCALE GENOMIC DNA]</scope>
    <source>
        <strain evidence="2 3">M5HDSG1-1</strain>
    </source>
</reference>
<protein>
    <recommendedName>
        <fullName evidence="4">Lipoprotein</fullName>
    </recommendedName>
</protein>
<organism evidence="2 3">
    <name type="scientific">Niallia taxi</name>
    <dbReference type="NCBI Taxonomy" id="2499688"/>
    <lineage>
        <taxon>Bacteria</taxon>
        <taxon>Bacillati</taxon>
        <taxon>Bacillota</taxon>
        <taxon>Bacilli</taxon>
        <taxon>Bacillales</taxon>
        <taxon>Bacillaceae</taxon>
        <taxon>Niallia</taxon>
    </lineage>
</organism>
<keyword evidence="3" id="KW-1185">Reference proteome</keyword>
<dbReference type="EMBL" id="RZTZ01000009">
    <property type="protein sequence ID" value="RVT59525.1"/>
    <property type="molecule type" value="Genomic_DNA"/>
</dbReference>
<sequence>MNLKKYAISLILSLLTIITLTACATKEESKTATAAGLLPVGDTYIGIHATNEIIHVDSPSSWTIKDEHKDDTNYNITSVEKTGEKVDKYEVYRLVAEEVYGDIESSFSKREGRNFIIVKDEDTLYFRSIADGNIEGITEKLTNAENKDAIVKKISNYSFKLQ</sequence>
<keyword evidence="1" id="KW-0732">Signal</keyword>
<dbReference type="RefSeq" id="WP_127739946.1">
    <property type="nucleotide sequence ID" value="NZ_CAJCKN010000005.1"/>
</dbReference>
<evidence type="ECO:0000256" key="1">
    <source>
        <dbReference type="SAM" id="SignalP"/>
    </source>
</evidence>
<feature type="chain" id="PRO_5018617527" description="Lipoprotein" evidence="1">
    <location>
        <begin position="25"/>
        <end position="162"/>
    </location>
</feature>